<evidence type="ECO:0000256" key="3">
    <source>
        <dbReference type="ARBA" id="ARBA00022679"/>
    </source>
</evidence>
<keyword evidence="6 11" id="KW-1133">Transmembrane helix</keyword>
<dbReference type="AlphaFoldDB" id="A0A6P4YH74"/>
<dbReference type="RefSeq" id="XP_019628630.1">
    <property type="nucleotide sequence ID" value="XM_019773071.1"/>
</dbReference>
<dbReference type="GO" id="GO:0001733">
    <property type="term" value="F:galactosylceramide sulfotransferase activity"/>
    <property type="evidence" value="ECO:0007669"/>
    <property type="project" value="InterPro"/>
</dbReference>
<feature type="transmembrane region" description="Helical" evidence="11">
    <location>
        <begin position="262"/>
        <end position="281"/>
    </location>
</feature>
<dbReference type="KEGG" id="bbel:109473187"/>
<evidence type="ECO:0000256" key="4">
    <source>
        <dbReference type="ARBA" id="ARBA00022692"/>
    </source>
</evidence>
<keyword evidence="3" id="KW-0808">Transferase</keyword>
<feature type="region of interest" description="Disordered" evidence="10">
    <location>
        <begin position="691"/>
        <end position="711"/>
    </location>
</feature>
<evidence type="ECO:0000256" key="9">
    <source>
        <dbReference type="ARBA" id="ARBA00023180"/>
    </source>
</evidence>
<evidence type="ECO:0000256" key="8">
    <source>
        <dbReference type="ARBA" id="ARBA00023136"/>
    </source>
</evidence>
<proteinExistence type="inferred from homology"/>
<comment type="similarity">
    <text evidence="2">Belongs to the galactose-3-O-sulfotransferase family.</text>
</comment>
<evidence type="ECO:0000256" key="11">
    <source>
        <dbReference type="SAM" id="Phobius"/>
    </source>
</evidence>
<comment type="subcellular location">
    <subcellularLocation>
        <location evidence="1">Golgi apparatus membrane</location>
        <topology evidence="1">Single-pass type II membrane protein</topology>
    </subcellularLocation>
</comment>
<dbReference type="PANTHER" id="PTHR14647">
    <property type="entry name" value="GALACTOSE-3-O-SULFOTRANSFERASE"/>
    <property type="match status" value="1"/>
</dbReference>
<keyword evidence="4 11" id="KW-0812">Transmembrane</keyword>
<organism evidence="12 13">
    <name type="scientific">Branchiostoma belcheri</name>
    <name type="common">Amphioxus</name>
    <dbReference type="NCBI Taxonomy" id="7741"/>
    <lineage>
        <taxon>Eukaryota</taxon>
        <taxon>Metazoa</taxon>
        <taxon>Chordata</taxon>
        <taxon>Cephalochordata</taxon>
        <taxon>Leptocardii</taxon>
        <taxon>Amphioxiformes</taxon>
        <taxon>Branchiostomatidae</taxon>
        <taxon>Branchiostoma</taxon>
    </lineage>
</organism>
<evidence type="ECO:0000256" key="2">
    <source>
        <dbReference type="ARBA" id="ARBA00008124"/>
    </source>
</evidence>
<keyword evidence="9" id="KW-0325">Glycoprotein</keyword>
<evidence type="ECO:0000256" key="6">
    <source>
        <dbReference type="ARBA" id="ARBA00022989"/>
    </source>
</evidence>
<dbReference type="Proteomes" id="UP000515135">
    <property type="component" value="Unplaced"/>
</dbReference>
<protein>
    <submittedName>
        <fullName evidence="13">Uncharacterized protein LOC109473187</fullName>
    </submittedName>
</protein>
<dbReference type="InterPro" id="IPR009729">
    <property type="entry name" value="Gal-3-0_sulfotransfrase"/>
</dbReference>
<reference evidence="13" key="1">
    <citation type="submission" date="2025-08" db="UniProtKB">
        <authorList>
            <consortium name="RefSeq"/>
        </authorList>
    </citation>
    <scope>IDENTIFICATION</scope>
    <source>
        <tissue evidence="13">Gonad</tissue>
    </source>
</reference>
<evidence type="ECO:0000256" key="7">
    <source>
        <dbReference type="ARBA" id="ARBA00023034"/>
    </source>
</evidence>
<dbReference type="Pfam" id="PF06990">
    <property type="entry name" value="Gal-3-0_sulfotr"/>
    <property type="match status" value="2"/>
</dbReference>
<keyword evidence="12" id="KW-1185">Reference proteome</keyword>
<evidence type="ECO:0000313" key="13">
    <source>
        <dbReference type="RefSeq" id="XP_019628630.1"/>
    </source>
</evidence>
<dbReference type="InterPro" id="IPR027417">
    <property type="entry name" value="P-loop_NTPase"/>
</dbReference>
<dbReference type="Gene3D" id="3.40.50.300">
    <property type="entry name" value="P-loop containing nucleotide triphosphate hydrolases"/>
    <property type="match status" value="2"/>
</dbReference>
<evidence type="ECO:0000256" key="1">
    <source>
        <dbReference type="ARBA" id="ARBA00004323"/>
    </source>
</evidence>
<keyword evidence="5" id="KW-0735">Signal-anchor</keyword>
<dbReference type="OrthoDB" id="514299at2759"/>
<sequence length="773" mass="89513">MNPIWKEPGALVLCLLLVFIITSNMTFYNSRSVPKRKIKGSVKGNRPPSAKRPAASSWKPRVCLMPRQKFVFIKTHKTGSMTSVLPFQRYAIYHNLTGLVAKAGGYVSWPIPPGETDYIHTPDEHYDVLFNHMVYNKTWLRSKFPANTVYISLIREPLSHLKSCMRFYSLPRLLNITSSANPVKTFLEDPWKYRNLSEVLFPYCNVTWDGTRNHLAFDLGYPTQGAEDLVANHYILLINPRLSSDSDRQPESRMNPIWKEPGALVLCLLLVFIITSNMTFYNSRSVPKGKIKGSVKGNRPPSAKRPAASSWKPRVCLMPRQKFVFIKTHKTGSMTSVLPFQRYAIYHNLTGLVAKAGGYVSWPFPPAETDYIHTPDEHYDVLFNHMVYNKTWLRSKFPANTVYISLIREPLSHLKSCMRFYSLPRLLNITSSANPVKTFLEDPWKYRNLSEVLFPYCNVTWDGTRNHLAFDLGYPTQGAEDLEAAERYIEELENDFTLVMLTEHLDESFVLLRRLMCWEIQDVLYDIKPKNMASYSYKSYIPTPEELANLRKWKAVDYRLYETFNKSFWQKIAAQGPDFFRELYYFRKLNMNVSLYCHGDQGGKPGSTLTVKASKWSPQFIVDVEYCRRMKAEARTLTQEVRHMVPTLQKKKKRERWLPIRPVLNLRSIIEGQPVFKYEIEKKKYYSQVERKHTKQMRSLSRQDNRPPPPVVPLNRWVLGGAGGEDAPVNGSPVSATDAATQTAESDLHQYAETPHNYYNYYNTRPGGQNPYW</sequence>
<evidence type="ECO:0000256" key="10">
    <source>
        <dbReference type="SAM" id="MobiDB-lite"/>
    </source>
</evidence>
<keyword evidence="7" id="KW-0333">Golgi apparatus</keyword>
<dbReference type="GO" id="GO:0000139">
    <property type="term" value="C:Golgi membrane"/>
    <property type="evidence" value="ECO:0007669"/>
    <property type="project" value="UniProtKB-SubCell"/>
</dbReference>
<dbReference type="GO" id="GO:0009247">
    <property type="term" value="P:glycolipid biosynthetic process"/>
    <property type="evidence" value="ECO:0007669"/>
    <property type="project" value="InterPro"/>
</dbReference>
<dbReference type="GeneID" id="109473187"/>
<gene>
    <name evidence="13" type="primary">LOC109473187</name>
</gene>
<evidence type="ECO:0000256" key="5">
    <source>
        <dbReference type="ARBA" id="ARBA00022968"/>
    </source>
</evidence>
<accession>A0A6P4YH74</accession>
<name>A0A6P4YH74_BRABE</name>
<dbReference type="PANTHER" id="PTHR14647:SF87">
    <property type="entry name" value="PUTATIVE-RELATED"/>
    <property type="match status" value="1"/>
</dbReference>
<keyword evidence="8 11" id="KW-0472">Membrane</keyword>
<evidence type="ECO:0000313" key="12">
    <source>
        <dbReference type="Proteomes" id="UP000515135"/>
    </source>
</evidence>